<feature type="compositionally biased region" description="Gly residues" evidence="6">
    <location>
        <begin position="477"/>
        <end position="505"/>
    </location>
</feature>
<dbReference type="Pfam" id="PF12697">
    <property type="entry name" value="Abhydrolase_6"/>
    <property type="match status" value="1"/>
</dbReference>
<dbReference type="SUPFAM" id="SSF53474">
    <property type="entry name" value="alpha/beta-Hydrolases"/>
    <property type="match status" value="1"/>
</dbReference>
<reference evidence="9" key="1">
    <citation type="submission" date="2023-10" db="EMBL/GenBank/DDBJ databases">
        <authorList>
            <person name="Noh H."/>
        </authorList>
    </citation>
    <scope>NUCLEOTIDE SEQUENCE</scope>
    <source>
        <strain evidence="9">DUCC4014</strain>
    </source>
</reference>
<dbReference type="Gene3D" id="3.40.50.1820">
    <property type="entry name" value="alpha/beta hydrolase"/>
    <property type="match status" value="1"/>
</dbReference>
<evidence type="ECO:0000256" key="2">
    <source>
        <dbReference type="ARBA" id="ARBA00022750"/>
    </source>
</evidence>
<dbReference type="InterPro" id="IPR033121">
    <property type="entry name" value="PEPTIDASE_A1"/>
</dbReference>
<evidence type="ECO:0000256" key="4">
    <source>
        <dbReference type="PIRSR" id="PIRSR601461-2"/>
    </source>
</evidence>
<feature type="compositionally biased region" description="Basic and acidic residues" evidence="6">
    <location>
        <begin position="615"/>
        <end position="642"/>
    </location>
</feature>
<feature type="disulfide bond" evidence="4">
    <location>
        <begin position="366"/>
        <end position="416"/>
    </location>
</feature>
<name>A0AAF1BJF9_9TREE</name>
<dbReference type="Gene3D" id="2.40.350.10">
    <property type="entry name" value="SO1590-like"/>
    <property type="match status" value="1"/>
</dbReference>
<feature type="active site" evidence="3">
    <location>
        <position position="332"/>
    </location>
</feature>
<keyword evidence="2 5" id="KW-0064">Aspartyl protease</keyword>
<keyword evidence="7" id="KW-0732">Signal</keyword>
<dbReference type="GO" id="GO:0006508">
    <property type="term" value="P:proteolysis"/>
    <property type="evidence" value="ECO:0007669"/>
    <property type="project" value="UniProtKB-KW"/>
</dbReference>
<dbReference type="InterPro" id="IPR023159">
    <property type="entry name" value="SO1590-like_sf"/>
</dbReference>
<accession>A0AAF1BJF9</accession>
<dbReference type="Pfam" id="PF00026">
    <property type="entry name" value="Asp"/>
    <property type="match status" value="1"/>
</dbReference>
<dbReference type="RefSeq" id="XP_062625847.1">
    <property type="nucleotide sequence ID" value="XM_062769863.1"/>
</dbReference>
<dbReference type="PANTHER" id="PTHR47966">
    <property type="entry name" value="BETA-SITE APP-CLEAVING ENZYME, ISOFORM A-RELATED"/>
    <property type="match status" value="1"/>
</dbReference>
<feature type="chain" id="PRO_5042243674" evidence="7">
    <location>
        <begin position="20"/>
        <end position="1142"/>
    </location>
</feature>
<dbReference type="InterPro" id="IPR001969">
    <property type="entry name" value="Aspartic_peptidase_AS"/>
</dbReference>
<feature type="disulfide bond" evidence="4">
    <location>
        <begin position="134"/>
        <end position="140"/>
    </location>
</feature>
<dbReference type="InterPro" id="IPR034164">
    <property type="entry name" value="Pepsin-like_dom"/>
</dbReference>
<evidence type="ECO:0000313" key="10">
    <source>
        <dbReference type="Proteomes" id="UP000827549"/>
    </source>
</evidence>
<feature type="region of interest" description="Disordered" evidence="6">
    <location>
        <begin position="541"/>
        <end position="563"/>
    </location>
</feature>
<proteinExistence type="inferred from homology"/>
<evidence type="ECO:0000256" key="3">
    <source>
        <dbReference type="PIRSR" id="PIRSR601461-1"/>
    </source>
</evidence>
<feature type="signal peptide" evidence="7">
    <location>
        <begin position="1"/>
        <end position="19"/>
    </location>
</feature>
<dbReference type="InterPro" id="IPR000073">
    <property type="entry name" value="AB_hydrolase_1"/>
</dbReference>
<dbReference type="SUPFAM" id="SSF50630">
    <property type="entry name" value="Acid proteases"/>
    <property type="match status" value="1"/>
</dbReference>
<feature type="region of interest" description="Disordered" evidence="6">
    <location>
        <begin position="476"/>
        <end position="508"/>
    </location>
</feature>
<feature type="region of interest" description="Disordered" evidence="6">
    <location>
        <begin position="597"/>
        <end position="654"/>
    </location>
</feature>
<keyword evidence="5" id="KW-0378">Hydrolase</keyword>
<dbReference type="Gene3D" id="2.40.70.10">
    <property type="entry name" value="Acid Proteases"/>
    <property type="match status" value="2"/>
</dbReference>
<dbReference type="CDD" id="cd05471">
    <property type="entry name" value="pepsin_like"/>
    <property type="match status" value="1"/>
</dbReference>
<gene>
    <name evidence="9" type="primary">PAG_0</name>
    <name evidence="9" type="ORF">LOC62_02G003331</name>
</gene>
<dbReference type="GeneID" id="87806575"/>
<protein>
    <submittedName>
        <fullName evidence="9">Cathepsin D</fullName>
    </submittedName>
</protein>
<feature type="domain" description="Peptidase A1" evidence="8">
    <location>
        <begin position="104"/>
        <end position="458"/>
    </location>
</feature>
<dbReference type="Pfam" id="PF11528">
    <property type="entry name" value="DUF3224"/>
    <property type="match status" value="1"/>
</dbReference>
<evidence type="ECO:0000256" key="5">
    <source>
        <dbReference type="RuleBase" id="RU000454"/>
    </source>
</evidence>
<dbReference type="Proteomes" id="UP000827549">
    <property type="component" value="Chromosome 2"/>
</dbReference>
<keyword evidence="4" id="KW-1015">Disulfide bond</keyword>
<keyword evidence="10" id="KW-1185">Reference proteome</keyword>
<dbReference type="SUPFAM" id="SSF159238">
    <property type="entry name" value="SO1590-like"/>
    <property type="match status" value="1"/>
</dbReference>
<dbReference type="InterPro" id="IPR021109">
    <property type="entry name" value="Peptidase_aspartic_dom_sf"/>
</dbReference>
<evidence type="ECO:0000256" key="6">
    <source>
        <dbReference type="SAM" id="MobiDB-lite"/>
    </source>
</evidence>
<comment type="similarity">
    <text evidence="1 5">Belongs to the peptidase A1 family.</text>
</comment>
<dbReference type="InterPro" id="IPR001461">
    <property type="entry name" value="Aspartic_peptidase_A1"/>
</dbReference>
<feature type="active site" evidence="3">
    <location>
        <position position="122"/>
    </location>
</feature>
<dbReference type="InterPro" id="IPR021607">
    <property type="entry name" value="DUF3224"/>
</dbReference>
<dbReference type="InterPro" id="IPR029058">
    <property type="entry name" value="AB_hydrolase_fold"/>
</dbReference>
<evidence type="ECO:0000256" key="7">
    <source>
        <dbReference type="SAM" id="SignalP"/>
    </source>
</evidence>
<evidence type="ECO:0000256" key="1">
    <source>
        <dbReference type="ARBA" id="ARBA00007447"/>
    </source>
</evidence>
<feature type="compositionally biased region" description="Pro residues" evidence="6">
    <location>
        <begin position="553"/>
        <end position="563"/>
    </location>
</feature>
<dbReference type="EMBL" id="CP086715">
    <property type="protein sequence ID" value="WOO79815.1"/>
    <property type="molecule type" value="Genomic_DNA"/>
</dbReference>
<dbReference type="AlphaFoldDB" id="A0AAF1BJF9"/>
<organism evidence="9 10">
    <name type="scientific">Vanrija pseudolonga</name>
    <dbReference type="NCBI Taxonomy" id="143232"/>
    <lineage>
        <taxon>Eukaryota</taxon>
        <taxon>Fungi</taxon>
        <taxon>Dikarya</taxon>
        <taxon>Basidiomycota</taxon>
        <taxon>Agaricomycotina</taxon>
        <taxon>Tremellomycetes</taxon>
        <taxon>Trichosporonales</taxon>
        <taxon>Trichosporonaceae</taxon>
        <taxon>Vanrija</taxon>
    </lineage>
</organism>
<evidence type="ECO:0000313" key="9">
    <source>
        <dbReference type="EMBL" id="WOO79815.1"/>
    </source>
</evidence>
<keyword evidence="5" id="KW-0645">Protease</keyword>
<dbReference type="PANTHER" id="PTHR47966:SF6">
    <property type="entry name" value="PEPTIDASE A1 DOMAIN-CONTAINING PROTEIN"/>
    <property type="match status" value="1"/>
</dbReference>
<sequence>MLPLALAAVALATTGAVSSAVDTIHLTNNLARSARYSPDPAVRFAWGQRQALAGRAKYARFQSEEEQELLRREIEDREMRVEEGLARRAVGSAQIYDWGRDAQYTAKISVGTPAQEFDVVVDTGSGDLWLLTACPNATECGGIPLYDPTKSSSYQKNGSIYSIQYGQGSSSGVWGSDSVTFAGATRNSQLLGLVDQVDQWNNAGTDIAGLIGMGWTAVGTGPVPFWENLAPSWSDKQFGIWLARETATLDGSTPNGIPTQLIQNGGSITLGGVDTSLFTGQLNYVSLPTGVVEQTYWQVPLDGMVAFGQKINTDSTSGFFSSSSSKSLAIIDTGTTLMYVPTQIADNFWSSVSGATMIGGMPFYPCDTIPNFGLGFTFGGQTYYVAATDLVASTWPTDQLQAASGTRLSGNHKQWCQGALVGQSTGRSSSQPPFLIGDAFIKNVYTAYRYDPPAIGFAPLSSSANNTFGPNGAANTGSGGGAAATGSSGAGSTGTGSGSSSGSGGKSAASKVEVGASALVLAAVGALVSALTSAHPSPVFPPHGAHGGARFPLLPPRASQPPAYPRTEPLAPLPRGYERSLHALPAAYPRALVESSGDLSRSSKPFSEETVAATESKEERTARIKRERDSAVRTRADARPWDVSDAGEVEPEALSTAPQWIAAERWRRTESTDDAEGVTLVFLHANGFQKEHFHPMATALLNRSSDPTTQFGTPAPLATPTALPPIDDIWFLDDVHHGDSVTLNDGVLGAALAWEDTARDVANFVKHVAPLSDRAAPEHVPWRSSAQPRRVIGVGHSFGGNALVQAAAAYPQLFDALFLIEPMTIPVLVNNPAKGWPFTLGALKRRDTWPSRAAAAEANRNSPLFKSWSDDVFALWLSHSLVPATADPEGPVTLATPGWCEAACFSNGESPQRGWDALPHVRCPTAFVMAGDPVWMVGEENANELVWRPELSRNEVIPDAGHMAVQEKPGELADAFARFLATVEAGEWTRGEEEAQARFSIMSSKVLNLTVPFQNVAWTAETDEQTPGITTGTASAEYAFSGPDVNGKGTGAYIVTFHPVKGNKDSYWYDGQLVFAGTIAGKKGDVVLRERGRVADGKLTADWVVEPETASGELQGIVGAGSYALDVRSVGATVQGKLEVEF</sequence>
<dbReference type="GO" id="GO:0004190">
    <property type="term" value="F:aspartic-type endopeptidase activity"/>
    <property type="evidence" value="ECO:0007669"/>
    <property type="project" value="UniProtKB-KW"/>
</dbReference>
<dbReference type="PROSITE" id="PS51767">
    <property type="entry name" value="PEPTIDASE_A1"/>
    <property type="match status" value="1"/>
</dbReference>
<dbReference type="PRINTS" id="PR00792">
    <property type="entry name" value="PEPSIN"/>
</dbReference>
<dbReference type="PROSITE" id="PS00141">
    <property type="entry name" value="ASP_PROTEASE"/>
    <property type="match status" value="1"/>
</dbReference>
<evidence type="ECO:0000259" key="8">
    <source>
        <dbReference type="PROSITE" id="PS51767"/>
    </source>
</evidence>